<dbReference type="AlphaFoldDB" id="A0A5J4RGU9"/>
<sequence>MPNISRFKAYDFDDEEIETFNRRYKWGDPISNEDILFSMNVKPVFSYGLIDINKTDYNFQHANFDNKDIKEYFKVMNKISTTTIQDILDSEEKRKLHFYRSNINGNLSKALNKLTDNKYIQPRNYLPTYHFALYTNEKTDRNTKIKSPRIYLMVGEKEILYILFYDPYHEINP</sequence>
<reference evidence="1" key="1">
    <citation type="submission" date="2019-03" db="EMBL/GenBank/DDBJ databases">
        <title>Single cell metagenomics reveals metabolic interactions within the superorganism composed of flagellate Streblomastix strix and complex community of Bacteroidetes bacteria on its surface.</title>
        <authorList>
            <person name="Treitli S.C."/>
            <person name="Kolisko M."/>
            <person name="Husnik F."/>
            <person name="Keeling P."/>
            <person name="Hampl V."/>
        </authorList>
    </citation>
    <scope>NUCLEOTIDE SEQUENCE</scope>
    <source>
        <strain evidence="1">STM</strain>
    </source>
</reference>
<name>A0A5J4RGU9_9ZZZZ</name>
<proteinExistence type="predicted"/>
<organism evidence="1">
    <name type="scientific">termite gut metagenome</name>
    <dbReference type="NCBI Taxonomy" id="433724"/>
    <lineage>
        <taxon>unclassified sequences</taxon>
        <taxon>metagenomes</taxon>
        <taxon>organismal metagenomes</taxon>
    </lineage>
</organism>
<gene>
    <name evidence="1" type="ORF">EZS27_019116</name>
</gene>
<evidence type="ECO:0000313" key="1">
    <source>
        <dbReference type="EMBL" id="KAA6332380.1"/>
    </source>
</evidence>
<comment type="caution">
    <text evidence="1">The sequence shown here is derived from an EMBL/GenBank/DDBJ whole genome shotgun (WGS) entry which is preliminary data.</text>
</comment>
<protein>
    <submittedName>
        <fullName evidence="1">Uncharacterized protein</fullName>
    </submittedName>
</protein>
<accession>A0A5J4RGU9</accession>
<dbReference type="EMBL" id="SNRY01001249">
    <property type="protein sequence ID" value="KAA6332380.1"/>
    <property type="molecule type" value="Genomic_DNA"/>
</dbReference>